<evidence type="ECO:0000313" key="1">
    <source>
        <dbReference type="EMBL" id="CAD6446025.1"/>
    </source>
</evidence>
<comment type="caution">
    <text evidence="1">The sequence shown here is derived from an EMBL/GenBank/DDBJ whole genome shotgun (WGS) entry which is preliminary data.</text>
</comment>
<dbReference type="Proteomes" id="UP000624404">
    <property type="component" value="Unassembled WGS sequence"/>
</dbReference>
<sequence length="84" mass="8695">MATMKGPNVSHTQKPGAQPVAGFAAIGQSYTNASSRHNRSQPYAFGLSGDRVTVIQTISQPGESLVKALSLMAGIPSIGIELVV</sequence>
<dbReference type="EMBL" id="CAJHIA010000017">
    <property type="protein sequence ID" value="CAD6446025.1"/>
    <property type="molecule type" value="Genomic_DNA"/>
</dbReference>
<organism evidence="1 2">
    <name type="scientific">Sclerotinia trifoliorum</name>
    <dbReference type="NCBI Taxonomy" id="28548"/>
    <lineage>
        <taxon>Eukaryota</taxon>
        <taxon>Fungi</taxon>
        <taxon>Dikarya</taxon>
        <taxon>Ascomycota</taxon>
        <taxon>Pezizomycotina</taxon>
        <taxon>Leotiomycetes</taxon>
        <taxon>Helotiales</taxon>
        <taxon>Sclerotiniaceae</taxon>
        <taxon>Sclerotinia</taxon>
    </lineage>
</organism>
<accession>A0A8H2ZTL4</accession>
<dbReference type="AlphaFoldDB" id="A0A8H2ZTL4"/>
<protein>
    <submittedName>
        <fullName evidence="1">919dd2f2-2926-4510-8b4e-48488fa36736</fullName>
    </submittedName>
</protein>
<reference evidence="1" key="1">
    <citation type="submission" date="2020-10" db="EMBL/GenBank/DDBJ databases">
        <authorList>
            <person name="Kusch S."/>
        </authorList>
    </citation>
    <scope>NUCLEOTIDE SEQUENCE</scope>
    <source>
        <strain evidence="1">SwB9</strain>
    </source>
</reference>
<proteinExistence type="predicted"/>
<dbReference type="OrthoDB" id="10584289at2759"/>
<gene>
    <name evidence="1" type="ORF">SCLTRI_LOCUS5741</name>
</gene>
<name>A0A8H2ZTL4_9HELO</name>
<evidence type="ECO:0000313" key="2">
    <source>
        <dbReference type="Proteomes" id="UP000624404"/>
    </source>
</evidence>
<keyword evidence="2" id="KW-1185">Reference proteome</keyword>